<feature type="chain" id="PRO_5047089137" evidence="2">
    <location>
        <begin position="36"/>
        <end position="1093"/>
    </location>
</feature>
<evidence type="ECO:0000256" key="2">
    <source>
        <dbReference type="SAM" id="SignalP"/>
    </source>
</evidence>
<name>A0ABR1FKG2_AURAN</name>
<feature type="compositionally biased region" description="Basic and acidic residues" evidence="1">
    <location>
        <begin position="1031"/>
        <end position="1043"/>
    </location>
</feature>
<keyword evidence="2" id="KW-0732">Signal</keyword>
<dbReference type="SUPFAM" id="SSF53850">
    <property type="entry name" value="Periplasmic binding protein-like II"/>
    <property type="match status" value="1"/>
</dbReference>
<protein>
    <submittedName>
        <fullName evidence="3">Uncharacterized protein</fullName>
    </submittedName>
</protein>
<sequence length="1093" mass="118187">MDQKQSSPASVAVMSTPLAMVSRLLVLGLVRGALAAMCDAEYRAVECPKYCASTLETLCCAHAGETATMLTVPSPPHATAIKARTAQFFNCTGGAVELADYVVQCEGVDYCGGFRGLFEVGQGALDDARGASVFDAYMTQAMDVPLLAPYVEDLVPRIRATPDLRWSDILPRAREMNAVGDAQAAVPFDLDFMNLLLRDDLVDAYANETGRKEPATFEELADFAEHFDGRDLNGDGEADVGICTLNGAGPGGPQALLMQIAAAKLAYTGTSQGLFFDPESRDLEPLADNAGFREAAALARRLWMVSLDSEDGGWAYLHEDAWLDGRCGAYLWLTGSVAYVTTLREVGRRDGNGTYVWQPTWPGTGAYRAPRRVFPPGSATVLDRASGEMRRCTAETGAGVDAAAEVHCPFLDAARDERDGVWVNRVPYYYSAYQHSSISINAKATEPRKALVWDFVVFANVDALDVVAQRLGPTYLDPFRRSQLDASHEEVYDDAFGAREYAAMRDVFLWAGSSPNAALPLSLAGREDFEHALEKAIWQFFLDVAPCVDHVECKCAAFAGGRANNPDCGYGWGARNATVWRAAKRNGRGSLDLDGFVGAVVDGYASARDRHYGVGGALDAANDHRVAIGLGPFAPVASSASKSSARAARRLRLALVAVLGLCALTACCVAGRGVRRTYAKAARLEATRAREVAAQRAEATRRVRDFQATFDLRRRHRDDFFRRNFTVFVSHQWLGRDHPDPDGVQYAAICASLADLAAKARRPLRDIFVWLDYGSIPQTCKPVQRLSVLSLPSLASAVDVFLAAAPKALNRDTLEACDAATYASRAWCRAEIFAHFSRRGGDVMYFATADGVRPMFPKPRGGDLKCAPCAPVEAGADFFKSALDVMHGKLTCCRHGHASGQPCDREELVLPLMGLFSEVYRARGDGAKHIYGAIVEGGGADYYFPHSFDYVTPSKTVVRRVLFGDLPRAIMAKIDADLGLAPAPRAPFVTPGADTRRDAGLLEEKSSSRGFFARPRLPLWRASVSTADSDVRDASLGDSDGRRASGSFDAATPADELLASDSLRHDADDKKGAVARLAATPTTEFREVGLEVP</sequence>
<evidence type="ECO:0000313" key="4">
    <source>
        <dbReference type="Proteomes" id="UP001363151"/>
    </source>
</evidence>
<evidence type="ECO:0000256" key="1">
    <source>
        <dbReference type="SAM" id="MobiDB-lite"/>
    </source>
</evidence>
<evidence type="ECO:0000313" key="3">
    <source>
        <dbReference type="EMBL" id="KAK7232503.1"/>
    </source>
</evidence>
<dbReference type="Proteomes" id="UP001363151">
    <property type="component" value="Unassembled WGS sequence"/>
</dbReference>
<feature type="signal peptide" evidence="2">
    <location>
        <begin position="1"/>
        <end position="35"/>
    </location>
</feature>
<accession>A0ABR1FKG2</accession>
<gene>
    <name evidence="3" type="ORF">SO694_00032388</name>
</gene>
<keyword evidence="4" id="KW-1185">Reference proteome</keyword>
<dbReference type="EMBL" id="JBBJCI010000368">
    <property type="protein sequence ID" value="KAK7232503.1"/>
    <property type="molecule type" value="Genomic_DNA"/>
</dbReference>
<feature type="region of interest" description="Disordered" evidence="1">
    <location>
        <begin position="1031"/>
        <end position="1051"/>
    </location>
</feature>
<organism evidence="3 4">
    <name type="scientific">Aureococcus anophagefferens</name>
    <name type="common">Harmful bloom alga</name>
    <dbReference type="NCBI Taxonomy" id="44056"/>
    <lineage>
        <taxon>Eukaryota</taxon>
        <taxon>Sar</taxon>
        <taxon>Stramenopiles</taxon>
        <taxon>Ochrophyta</taxon>
        <taxon>Pelagophyceae</taxon>
        <taxon>Pelagomonadales</taxon>
        <taxon>Pelagomonadaceae</taxon>
        <taxon>Aureococcus</taxon>
    </lineage>
</organism>
<reference evidence="3 4" key="1">
    <citation type="submission" date="2024-03" db="EMBL/GenBank/DDBJ databases">
        <title>Aureococcus anophagefferens CCMP1851 and Kratosvirus quantuckense: Draft genome of a second virus-susceptible host strain in the model system.</title>
        <authorList>
            <person name="Chase E."/>
            <person name="Truchon A.R."/>
            <person name="Schepens W."/>
            <person name="Wilhelm S.W."/>
        </authorList>
    </citation>
    <scope>NUCLEOTIDE SEQUENCE [LARGE SCALE GENOMIC DNA]</scope>
    <source>
        <strain evidence="3 4">CCMP1851</strain>
    </source>
</reference>
<proteinExistence type="predicted"/>
<dbReference type="Gene3D" id="3.40.190.10">
    <property type="entry name" value="Periplasmic binding protein-like II"/>
    <property type="match status" value="1"/>
</dbReference>
<comment type="caution">
    <text evidence="3">The sequence shown here is derived from an EMBL/GenBank/DDBJ whole genome shotgun (WGS) entry which is preliminary data.</text>
</comment>